<sequence length="312" mass="34695">MFEKSDVVWDFAQLACHRLAMWKVRHFHRLVIAKSPQAFSLTTRRNSLSATCMMIDRPILMDLTLALMRATFKLDQVQDDGLTTVGTGWLVTMPAATAGHAPQFALVTAGHVLDRMAKPHMMIHWRREDGTGRWHREPAPLQIRNDDASPLWVRHPERDIAAIALHPPDPVRDWAVGFDHLADEASFQAHDVQPGDEMLVLGYPRGLSANEIGFPILRSGRVASYPLWPSADFPSFLMDFAVFAGNSGGPVYLIDALRKKPGGDGKPQAAFVAGLLAQQVVMTDERLEIGIVLHASFIRQCLRLLAARQAEV</sequence>
<dbReference type="EMBL" id="BFBR01000002">
    <property type="protein sequence ID" value="GBF57363.1"/>
    <property type="molecule type" value="Genomic_DNA"/>
</dbReference>
<evidence type="ECO:0000313" key="1">
    <source>
        <dbReference type="EMBL" id="GBF57363.1"/>
    </source>
</evidence>
<dbReference type="SUPFAM" id="SSF50494">
    <property type="entry name" value="Trypsin-like serine proteases"/>
    <property type="match status" value="1"/>
</dbReference>
<evidence type="ECO:0000313" key="2">
    <source>
        <dbReference type="Proteomes" id="UP000245086"/>
    </source>
</evidence>
<reference evidence="1 2" key="1">
    <citation type="journal article" date="2018" name="Genome Announc.">
        <title>Draft Genome Sequence of "Candidatus Phycosocius bacilliformis," an Alphaproteobacterial Ectosymbiont of the Hydrocarbon-Producing Green Alga Botryococcus braunii.</title>
        <authorList>
            <person name="Tanabe Y."/>
            <person name="Yamaguchi H."/>
            <person name="Watanabe M.M."/>
        </authorList>
    </citation>
    <scope>NUCLEOTIDE SEQUENCE [LARGE SCALE GENOMIC DNA]</scope>
    <source>
        <strain evidence="1 2">BOTRYCO-2</strain>
    </source>
</reference>
<dbReference type="Proteomes" id="UP000245086">
    <property type="component" value="Unassembled WGS sequence"/>
</dbReference>
<protein>
    <recommendedName>
        <fullName evidence="3">Peptidase S1 domain-containing protein</fullName>
    </recommendedName>
</protein>
<dbReference type="AlphaFoldDB" id="A0A2P2E8G6"/>
<evidence type="ECO:0008006" key="3">
    <source>
        <dbReference type="Google" id="ProtNLM"/>
    </source>
</evidence>
<dbReference type="Pfam" id="PF13365">
    <property type="entry name" value="Trypsin_2"/>
    <property type="match status" value="1"/>
</dbReference>
<dbReference type="InterPro" id="IPR043504">
    <property type="entry name" value="Peptidase_S1_PA_chymotrypsin"/>
</dbReference>
<dbReference type="Gene3D" id="2.40.10.10">
    <property type="entry name" value="Trypsin-like serine proteases"/>
    <property type="match status" value="1"/>
</dbReference>
<keyword evidence="2" id="KW-1185">Reference proteome</keyword>
<gene>
    <name evidence="1" type="ORF">PbB2_01029</name>
</gene>
<proteinExistence type="predicted"/>
<name>A0A2P2E8G6_9PROT</name>
<organism evidence="1 2">
    <name type="scientific">Candidatus Phycosocius bacilliformis</name>
    <dbReference type="NCBI Taxonomy" id="1445552"/>
    <lineage>
        <taxon>Bacteria</taxon>
        <taxon>Pseudomonadati</taxon>
        <taxon>Pseudomonadota</taxon>
        <taxon>Alphaproteobacteria</taxon>
        <taxon>Caulobacterales</taxon>
        <taxon>Caulobacterales incertae sedis</taxon>
        <taxon>Candidatus Phycosocius</taxon>
    </lineage>
</organism>
<dbReference type="InterPro" id="IPR009003">
    <property type="entry name" value="Peptidase_S1_PA"/>
</dbReference>
<accession>A0A2P2E8G6</accession>
<comment type="caution">
    <text evidence="1">The sequence shown here is derived from an EMBL/GenBank/DDBJ whole genome shotgun (WGS) entry which is preliminary data.</text>
</comment>